<reference evidence="2 3" key="1">
    <citation type="submission" date="2018-05" db="EMBL/GenBank/DDBJ databases">
        <title>Mucilaginibacter hurinus sp. nov., isolated from briquette warehouse soil.</title>
        <authorList>
            <person name="Choi L."/>
        </authorList>
    </citation>
    <scope>NUCLEOTIDE SEQUENCE [LARGE SCALE GENOMIC DNA]</scope>
    <source>
        <strain evidence="2 3">ZR32</strain>
    </source>
</reference>
<dbReference type="RefSeq" id="WP_114003964.1">
    <property type="nucleotide sequence ID" value="NZ_QGDC01000002.1"/>
</dbReference>
<accession>A0A367GR34</accession>
<name>A0A367GR34_9SPHI</name>
<dbReference type="AlphaFoldDB" id="A0A367GR34"/>
<keyword evidence="1" id="KW-0472">Membrane</keyword>
<comment type="caution">
    <text evidence="2">The sequence shown here is derived from an EMBL/GenBank/DDBJ whole genome shotgun (WGS) entry which is preliminary data.</text>
</comment>
<proteinExistence type="predicted"/>
<keyword evidence="1" id="KW-1133">Transmembrane helix</keyword>
<evidence type="ECO:0000256" key="1">
    <source>
        <dbReference type="SAM" id="Phobius"/>
    </source>
</evidence>
<dbReference type="OrthoDB" id="1122317at2"/>
<keyword evidence="3" id="KW-1185">Reference proteome</keyword>
<protein>
    <submittedName>
        <fullName evidence="2">DUF3291 domain-containing protein</fullName>
    </submittedName>
</protein>
<feature type="transmembrane region" description="Helical" evidence="1">
    <location>
        <begin position="13"/>
        <end position="31"/>
    </location>
</feature>
<dbReference type="CDD" id="cd21650">
    <property type="entry name" value="CrtA-like"/>
    <property type="match status" value="1"/>
</dbReference>
<keyword evidence="1" id="KW-0812">Transmembrane</keyword>
<gene>
    <name evidence="2" type="ORF">DJ568_04020</name>
</gene>
<sequence length="234" mass="27020">MIVSLTIVRYKKAYIPFALLAMAIHRLPLMLRKGCTFWKLLGTGRNGTFDLTPDWQQWGLLAVWNSRDHFDNFNNTSFITRWWSLFETERWTLLCTPLQSHGKWDGREPFGKPADNTYSGPIAVLTRATIRLSKLKRFWSHVDNVARLMTTARGFIASIGIGEAPAYRQATFSIWETEEKMKAFSYGSPEHAEVIRKTRRENWYSEELFARFKPIASYGTLNGDNPLKNLSTTS</sequence>
<dbReference type="InterPro" id="IPR049574">
    <property type="entry name" value="CrtA-like"/>
</dbReference>
<evidence type="ECO:0000313" key="2">
    <source>
        <dbReference type="EMBL" id="RCH55927.1"/>
    </source>
</evidence>
<dbReference type="Proteomes" id="UP000253209">
    <property type="component" value="Unassembled WGS sequence"/>
</dbReference>
<organism evidence="2 3">
    <name type="scientific">Mucilaginibacter hurinus</name>
    <dbReference type="NCBI Taxonomy" id="2201324"/>
    <lineage>
        <taxon>Bacteria</taxon>
        <taxon>Pseudomonadati</taxon>
        <taxon>Bacteroidota</taxon>
        <taxon>Sphingobacteriia</taxon>
        <taxon>Sphingobacteriales</taxon>
        <taxon>Sphingobacteriaceae</taxon>
        <taxon>Mucilaginibacter</taxon>
    </lineage>
</organism>
<dbReference type="EMBL" id="QGDC01000002">
    <property type="protein sequence ID" value="RCH55927.1"/>
    <property type="molecule type" value="Genomic_DNA"/>
</dbReference>
<evidence type="ECO:0000313" key="3">
    <source>
        <dbReference type="Proteomes" id="UP000253209"/>
    </source>
</evidence>